<feature type="compositionally biased region" description="Basic and acidic residues" evidence="1">
    <location>
        <begin position="495"/>
        <end position="506"/>
    </location>
</feature>
<organism evidence="2">
    <name type="scientific">Tanacetum cinerariifolium</name>
    <name type="common">Dalmatian daisy</name>
    <name type="synonym">Chrysanthemum cinerariifolium</name>
    <dbReference type="NCBI Taxonomy" id="118510"/>
    <lineage>
        <taxon>Eukaryota</taxon>
        <taxon>Viridiplantae</taxon>
        <taxon>Streptophyta</taxon>
        <taxon>Embryophyta</taxon>
        <taxon>Tracheophyta</taxon>
        <taxon>Spermatophyta</taxon>
        <taxon>Magnoliopsida</taxon>
        <taxon>eudicotyledons</taxon>
        <taxon>Gunneridae</taxon>
        <taxon>Pentapetalae</taxon>
        <taxon>asterids</taxon>
        <taxon>campanulids</taxon>
        <taxon>Asterales</taxon>
        <taxon>Asteraceae</taxon>
        <taxon>Asteroideae</taxon>
        <taxon>Anthemideae</taxon>
        <taxon>Anthemidinae</taxon>
        <taxon>Tanacetum</taxon>
    </lineage>
</organism>
<accession>A0A699IBB1</accession>
<feature type="non-terminal residue" evidence="2">
    <location>
        <position position="826"/>
    </location>
</feature>
<feature type="compositionally biased region" description="Basic and acidic residues" evidence="1">
    <location>
        <begin position="516"/>
        <end position="525"/>
    </location>
</feature>
<name>A0A699IBB1_TANCI</name>
<feature type="compositionally biased region" description="Acidic residues" evidence="1">
    <location>
        <begin position="212"/>
        <end position="265"/>
    </location>
</feature>
<protein>
    <submittedName>
        <fullName evidence="2">Uncharacterized protein</fullName>
    </submittedName>
</protein>
<reference evidence="2" key="1">
    <citation type="journal article" date="2019" name="Sci. Rep.">
        <title>Draft genome of Tanacetum cinerariifolium, the natural source of mosquito coil.</title>
        <authorList>
            <person name="Yamashiro T."/>
            <person name="Shiraishi A."/>
            <person name="Satake H."/>
            <person name="Nakayama K."/>
        </authorList>
    </citation>
    <scope>NUCLEOTIDE SEQUENCE</scope>
</reference>
<dbReference type="AlphaFoldDB" id="A0A699IBB1"/>
<gene>
    <name evidence="2" type="ORF">Tci_488450</name>
</gene>
<evidence type="ECO:0000256" key="1">
    <source>
        <dbReference type="SAM" id="MobiDB-lite"/>
    </source>
</evidence>
<proteinExistence type="predicted"/>
<comment type="caution">
    <text evidence="2">The sequence shown here is derived from an EMBL/GenBank/DDBJ whole genome shotgun (WGS) entry which is preliminary data.</text>
</comment>
<feature type="compositionally biased region" description="Basic and acidic residues" evidence="1">
    <location>
        <begin position="274"/>
        <end position="285"/>
    </location>
</feature>
<feature type="region of interest" description="Disordered" evidence="1">
    <location>
        <begin position="188"/>
        <end position="324"/>
    </location>
</feature>
<feature type="region of interest" description="Disordered" evidence="1">
    <location>
        <begin position="494"/>
        <end position="530"/>
    </location>
</feature>
<dbReference type="EMBL" id="BKCJ010247694">
    <property type="protein sequence ID" value="GEZ16477.1"/>
    <property type="molecule type" value="Genomic_DNA"/>
</dbReference>
<evidence type="ECO:0000313" key="2">
    <source>
        <dbReference type="EMBL" id="GEZ16477.1"/>
    </source>
</evidence>
<sequence length="826" mass="95023">MDKALVPHAKRLRIGRSNFRLLSDIKSKESTFQLVYNVLRLTSFFKAFLVTADVLKIYMQKFWATATVHHHSIWFKMDNKKHIVNLESFREMLHICPRLSHQPFVEQPFEEEILAFLRFLGHSGAIRRLIDVEHKDTKKSNEMYYPRFTKVIIHHFMSKDPSIPRRNNVNWHYVRDDHMFTTIKLPKASVRKTRSSSDTTITPPTAVAGDDKDADEGDDGEGGGDNDEGQDDDDAQDNDDQEDEGNDEDDEEEGSDDEQASDEEEFIHPSLSTHAEEESRDKESFDPIPKTPKNSDDEGNGEENLGTNVGREEGHDEEKEEDELYRDVNINLGRGMESIFETTSQMDVQIPTLVAPLPMSAPTLTPSTIATITTTIQAPTPPTTSLSTLLQDLLDFSSLFGFDNRLKTLEANFSEFMQTNQFAGAVSSILGITSYAVAANLSEMELNKILIEKMKGNKFHRSNEQRNLYKALVEAYESNKIILDTYGDTVTLKRRRDDDADKDKEPSAGPNQGSKRCREGKEPESASKQICYTKEPMQTTFEMEEPSHPEFETGADDQPIVESSQYPEWFSQQKKPPTLDRDWNKTLSATHKSIKLWISELAKQSDSRSSFNELMDTPVDFSNFLMNRLKVDTLTPELLAGPTYELIKGSCKSLVELKFFLEEVYKAITDQLDWVNPEGQQYPHNLLKHLPLIPNNRGRRVLPFDHFINNDLEYLRGGASSRKYTTSVTKTKAVDYGHIKWIEDLVPRTMWIQEPIGYDKHALWGISHWGRKRQQFYSFAVNRESARDVHSKRRIIAVTKLKIFEWHNYKHLDWITVRRDDDKLYK</sequence>